<evidence type="ECO:0000313" key="1">
    <source>
        <dbReference type="EMBL" id="KAJ8624544.1"/>
    </source>
</evidence>
<comment type="caution">
    <text evidence="1">The sequence shown here is derived from an EMBL/GenBank/DDBJ whole genome shotgun (WGS) entry which is preliminary data.</text>
</comment>
<protein>
    <submittedName>
        <fullName evidence="1">Uncharacterized protein</fullName>
    </submittedName>
</protein>
<proteinExistence type="predicted"/>
<name>A0ACC2KTN2_PERAE</name>
<dbReference type="Proteomes" id="UP001234297">
    <property type="component" value="Chromosome 11"/>
</dbReference>
<gene>
    <name evidence="1" type="ORF">MRB53_033074</name>
</gene>
<organism evidence="1 2">
    <name type="scientific">Persea americana</name>
    <name type="common">Avocado</name>
    <dbReference type="NCBI Taxonomy" id="3435"/>
    <lineage>
        <taxon>Eukaryota</taxon>
        <taxon>Viridiplantae</taxon>
        <taxon>Streptophyta</taxon>
        <taxon>Embryophyta</taxon>
        <taxon>Tracheophyta</taxon>
        <taxon>Spermatophyta</taxon>
        <taxon>Magnoliopsida</taxon>
        <taxon>Magnoliidae</taxon>
        <taxon>Laurales</taxon>
        <taxon>Lauraceae</taxon>
        <taxon>Persea</taxon>
    </lineage>
</organism>
<reference evidence="1 2" key="1">
    <citation type="journal article" date="2022" name="Hortic Res">
        <title>A haplotype resolved chromosomal level avocado genome allows analysis of novel avocado genes.</title>
        <authorList>
            <person name="Nath O."/>
            <person name="Fletcher S.J."/>
            <person name="Hayward A."/>
            <person name="Shaw L.M."/>
            <person name="Masouleh A.K."/>
            <person name="Furtado A."/>
            <person name="Henry R.J."/>
            <person name="Mitter N."/>
        </authorList>
    </citation>
    <scope>NUCLEOTIDE SEQUENCE [LARGE SCALE GENOMIC DNA]</scope>
    <source>
        <strain evidence="2">cv. Hass</strain>
    </source>
</reference>
<accession>A0ACC2KTN2</accession>
<keyword evidence="2" id="KW-1185">Reference proteome</keyword>
<sequence>MAALRSMYGCPSVIVVAFLAGVTTAQFSSDFYDQVCPQALPAIKMTVKQAIGLEPRMGASLLRLYFHGCFVNGCDGSLLLDDFPGFTGEKTAAPNLISVRGFEVVDQIKGAVDSACYRSVVSCANILAIAARDSVVTGSCVPNPV</sequence>
<evidence type="ECO:0000313" key="2">
    <source>
        <dbReference type="Proteomes" id="UP001234297"/>
    </source>
</evidence>
<dbReference type="EMBL" id="CM056819">
    <property type="protein sequence ID" value="KAJ8624544.1"/>
    <property type="molecule type" value="Genomic_DNA"/>
</dbReference>